<accession>A0ACB7S111</accession>
<protein>
    <submittedName>
        <fullName evidence="1">Uncharacterized protein</fullName>
    </submittedName>
</protein>
<sequence length="661" mass="73659">MRVYERAPSTTTRLGKDSTMLSSFHSPFPDPHPSPIQQRIEQSPHKLASIVISAMAVGAACLIFLWGLSYKIRQFQTGGNSDELTSATDSFCCHAFLESLHVDREKDPCEDFQEYVCPRKEARGEASTFRWNTWNAHEALAHSADHPKALSGKLLSVLRTQCEDTLSRGPLEFAKEMTPAVLQAADPPRAMKADQLLLFMVFLSLRLGIETPVHITVDDSPHPTLRVGAPVRSLASSLSFFNNTCPQCIDGVLNVVKEHTRMSLRPSDYLAFEASFDDRLDSVVSSCSPSLFSESGATTALDTLSALVFQMERLDVRMVCVDMPGRIFTVFKMLATRVSTPLPLASVLVHAVASIYQDLTNADHSPNAADRSKGRCMFEKSLPNIWINFYAEVVVNASKNQLVREIFVKITDASKEVLGKVLAPGEEKASLSYIDRLSPFLPFSDLPRDLAPPMPVGNFSALFLLVKNYEFSLGSKRRERHFPKWLFTGDDVYITEPWVVVTPWSYALLDVLSSRKRLMNNPILGFPVAKALWHFLLEKESKLITASLENESGLLSCLIGKRASLTQRRDVLEVLLALRTVLAATKTDGWEKPRNVSTKWQHVSESQLFFLRLGASLCDSAHDKATKLLNAVLQHDSIFAAAFKCPDRGFGSKRPRCFDSK</sequence>
<keyword evidence="2" id="KW-1185">Reference proteome</keyword>
<dbReference type="Proteomes" id="UP000821845">
    <property type="component" value="Chromosome 6"/>
</dbReference>
<dbReference type="EMBL" id="CM023486">
    <property type="protein sequence ID" value="KAH6928573.1"/>
    <property type="molecule type" value="Genomic_DNA"/>
</dbReference>
<gene>
    <name evidence="1" type="ORF">HPB50_017003</name>
</gene>
<comment type="caution">
    <text evidence="1">The sequence shown here is derived from an EMBL/GenBank/DDBJ whole genome shotgun (WGS) entry which is preliminary data.</text>
</comment>
<name>A0ACB7S111_HYAAI</name>
<reference evidence="1" key="1">
    <citation type="submission" date="2020-05" db="EMBL/GenBank/DDBJ databases">
        <title>Large-scale comparative analyses of tick genomes elucidate their genetic diversity and vector capacities.</title>
        <authorList>
            <person name="Jia N."/>
            <person name="Wang J."/>
            <person name="Shi W."/>
            <person name="Du L."/>
            <person name="Sun Y."/>
            <person name="Zhan W."/>
            <person name="Jiang J."/>
            <person name="Wang Q."/>
            <person name="Zhang B."/>
            <person name="Ji P."/>
            <person name="Sakyi L.B."/>
            <person name="Cui X."/>
            <person name="Yuan T."/>
            <person name="Jiang B."/>
            <person name="Yang W."/>
            <person name="Lam T.T.-Y."/>
            <person name="Chang Q."/>
            <person name="Ding S."/>
            <person name="Wang X."/>
            <person name="Zhu J."/>
            <person name="Ruan X."/>
            <person name="Zhao L."/>
            <person name="Wei J."/>
            <person name="Que T."/>
            <person name="Du C."/>
            <person name="Cheng J."/>
            <person name="Dai P."/>
            <person name="Han X."/>
            <person name="Huang E."/>
            <person name="Gao Y."/>
            <person name="Liu J."/>
            <person name="Shao H."/>
            <person name="Ye R."/>
            <person name="Li L."/>
            <person name="Wei W."/>
            <person name="Wang X."/>
            <person name="Wang C."/>
            <person name="Yang T."/>
            <person name="Huo Q."/>
            <person name="Li W."/>
            <person name="Guo W."/>
            <person name="Chen H."/>
            <person name="Zhou L."/>
            <person name="Ni X."/>
            <person name="Tian J."/>
            <person name="Zhou Y."/>
            <person name="Sheng Y."/>
            <person name="Liu T."/>
            <person name="Pan Y."/>
            <person name="Xia L."/>
            <person name="Li J."/>
            <person name="Zhao F."/>
            <person name="Cao W."/>
        </authorList>
    </citation>
    <scope>NUCLEOTIDE SEQUENCE</scope>
    <source>
        <strain evidence="1">Hyas-2018</strain>
    </source>
</reference>
<proteinExistence type="predicted"/>
<evidence type="ECO:0000313" key="1">
    <source>
        <dbReference type="EMBL" id="KAH6928573.1"/>
    </source>
</evidence>
<evidence type="ECO:0000313" key="2">
    <source>
        <dbReference type="Proteomes" id="UP000821845"/>
    </source>
</evidence>
<organism evidence="1 2">
    <name type="scientific">Hyalomma asiaticum</name>
    <name type="common">Tick</name>
    <dbReference type="NCBI Taxonomy" id="266040"/>
    <lineage>
        <taxon>Eukaryota</taxon>
        <taxon>Metazoa</taxon>
        <taxon>Ecdysozoa</taxon>
        <taxon>Arthropoda</taxon>
        <taxon>Chelicerata</taxon>
        <taxon>Arachnida</taxon>
        <taxon>Acari</taxon>
        <taxon>Parasitiformes</taxon>
        <taxon>Ixodida</taxon>
        <taxon>Ixodoidea</taxon>
        <taxon>Ixodidae</taxon>
        <taxon>Hyalomminae</taxon>
        <taxon>Hyalomma</taxon>
    </lineage>
</organism>